<evidence type="ECO:0000313" key="1">
    <source>
        <dbReference type="EMBL" id="AKJ39864.1"/>
    </source>
</evidence>
<dbReference type="GeneID" id="24886574"/>
<gene>
    <name evidence="1" type="ORF">MCM1_2868</name>
</gene>
<reference evidence="2" key="1">
    <citation type="submission" date="2014-06" db="EMBL/GenBank/DDBJ databases">
        <title>The complete genome sequence of Methanosarcina barkeri CM1.</title>
        <authorList>
            <consortium name="Pastoral Greenhouse Gas Research Consortium"/>
            <person name="Lambie S.C."/>
            <person name="Leahy S.C."/>
            <person name="Kelly W.J."/>
            <person name="Li D."/>
            <person name="Reilly K."/>
            <person name="Attwood G.T."/>
            <person name="Altermann E."/>
        </authorList>
    </citation>
    <scope>NUCLEOTIDE SEQUENCE [LARGE SCALE GENOMIC DNA]</scope>
    <source>
        <strain evidence="2">CM1</strain>
    </source>
</reference>
<reference evidence="1 2" key="2">
    <citation type="journal article" date="2015" name="Stand. Genomic Sci.">
        <title>The complete genome sequence of the rumen methanogen Methanosarcina barkeri CM1.</title>
        <authorList>
            <person name="Lambie S.C."/>
            <person name="Kelly W.J."/>
            <person name="Leahy S.C."/>
            <person name="Li D."/>
            <person name="Reilly K."/>
            <person name="McAllister T.A."/>
            <person name="Valle E.R."/>
            <person name="Attwood G.T."/>
            <person name="Altermann E."/>
        </authorList>
    </citation>
    <scope>NUCLEOTIDE SEQUENCE [LARGE SCALE GENOMIC DNA]</scope>
    <source>
        <strain evidence="1 2">CM1</strain>
    </source>
</reference>
<accession>A0A0G3CCZ1</accession>
<name>A0A0G3CCZ1_METBA</name>
<dbReference type="AlphaFoldDB" id="A0A0G3CCZ1"/>
<proteinExistence type="predicted"/>
<dbReference type="EMBL" id="CP008746">
    <property type="protein sequence ID" value="AKJ39864.1"/>
    <property type="molecule type" value="Genomic_DNA"/>
</dbReference>
<evidence type="ECO:0008006" key="3">
    <source>
        <dbReference type="Google" id="ProtNLM"/>
    </source>
</evidence>
<protein>
    <recommendedName>
        <fullName evidence="3">DUF2971 domain-containing protein</fullName>
    </recommendedName>
</protein>
<sequence length="325" mass="38723">MFIYKYCSLGKEYNEKDFLYENLEKNQLYFNDSRNFNDPFDSKLKAYAEGSIGEWSAYFNKHSKYQKSNDEFLNLNPNNISFSEKEMTDLFDQIIGFLTCCFCEENNNILMWSHYANSHFGVCLSFRVKENPNSEFGKYELKLNSKYESLIEVKYDLTKDYPKSFNILDEEDKLRLSQFLINKSKCWKYEKEHRIILFGDDATNINKFEKEDLEGVIFGLNTNYKAAEKISQIIKEKYTSEKCNVKFYIATDILVSDECEIKNNECKIKILEIKDVDWYIRYIKYKQVNRKCLEHLRTKEPIHITLNYPAMKKGIPADFSQTYYS</sequence>
<dbReference type="PATRIC" id="fig|796385.3.peg.3521"/>
<dbReference type="Proteomes" id="UP000035331">
    <property type="component" value="Chromosome"/>
</dbReference>
<dbReference type="InterPro" id="IPR021352">
    <property type="entry name" value="DUF2971"/>
</dbReference>
<dbReference type="RefSeq" id="WP_048176977.1">
    <property type="nucleotide sequence ID" value="NZ_CP008746.1"/>
</dbReference>
<organism evidence="1 2">
    <name type="scientific">Methanosarcina barkeri CM1</name>
    <dbReference type="NCBI Taxonomy" id="796385"/>
    <lineage>
        <taxon>Archaea</taxon>
        <taxon>Methanobacteriati</taxon>
        <taxon>Methanobacteriota</taxon>
        <taxon>Stenosarchaea group</taxon>
        <taxon>Methanomicrobia</taxon>
        <taxon>Methanosarcinales</taxon>
        <taxon>Methanosarcinaceae</taxon>
        <taxon>Methanosarcina</taxon>
    </lineage>
</organism>
<evidence type="ECO:0000313" key="2">
    <source>
        <dbReference type="Proteomes" id="UP000035331"/>
    </source>
</evidence>
<dbReference type="Pfam" id="PF11185">
    <property type="entry name" value="DUF2971"/>
    <property type="match status" value="1"/>
</dbReference>